<accession>A0A239LB43</accession>
<sequence>MANADLLTPIDWHHPGLLPLAEPGMRLSQTADWISAINELAATRKLRNHRGLPVRFVPQSYLPEGAAYESHISATGNVPTRENLHDFFNALIWLRYPRIKVRLNELQAAQITTPPQAGDPTMKPVRGKLRDAATIFDENAAIFVATSPESLEALRLHRWEELFCRCREKFWEKCHVSLFGHALLEKLVSPYKSMTAHAWLLLADSQFNTWTAAEKDAWIDQTMVSQLNETLTTRLFTPLPIMGLPGWWHPQDIAFYEDKAVFRPKRVLSTAT</sequence>
<keyword evidence="2" id="KW-1185">Reference proteome</keyword>
<dbReference type="InterPro" id="IPR021390">
    <property type="entry name" value="DUF3025"/>
</dbReference>
<dbReference type="Proteomes" id="UP000198284">
    <property type="component" value="Unassembled WGS sequence"/>
</dbReference>
<dbReference type="Pfam" id="PF11227">
    <property type="entry name" value="DUF3025"/>
    <property type="match status" value="1"/>
</dbReference>
<evidence type="ECO:0000313" key="1">
    <source>
        <dbReference type="EMBL" id="SNT26774.1"/>
    </source>
</evidence>
<dbReference type="AlphaFoldDB" id="A0A239LB43"/>
<proteinExistence type="predicted"/>
<protein>
    <recommendedName>
        <fullName evidence="3">DUF3025 domain-containing protein</fullName>
    </recommendedName>
</protein>
<evidence type="ECO:0008006" key="3">
    <source>
        <dbReference type="Google" id="ProtNLM"/>
    </source>
</evidence>
<reference evidence="1 2" key="1">
    <citation type="submission" date="2017-06" db="EMBL/GenBank/DDBJ databases">
        <authorList>
            <person name="Kim H.J."/>
            <person name="Triplett B.A."/>
        </authorList>
    </citation>
    <scope>NUCLEOTIDE SEQUENCE [LARGE SCALE GENOMIC DNA]</scope>
    <source>
        <strain evidence="1 2">U15</strain>
    </source>
</reference>
<evidence type="ECO:0000313" key="2">
    <source>
        <dbReference type="Proteomes" id="UP000198284"/>
    </source>
</evidence>
<gene>
    <name evidence="1" type="ORF">SAMN06265795_12043</name>
</gene>
<name>A0A239LB43_9BURK</name>
<dbReference type="RefSeq" id="WP_245845126.1">
    <property type="nucleotide sequence ID" value="NZ_FZOT01000020.1"/>
</dbReference>
<dbReference type="EMBL" id="FZOT01000020">
    <property type="protein sequence ID" value="SNT26774.1"/>
    <property type="molecule type" value="Genomic_DNA"/>
</dbReference>
<organism evidence="1 2">
    <name type="scientific">Noviherbaspirillum humi</name>
    <dbReference type="NCBI Taxonomy" id="1688639"/>
    <lineage>
        <taxon>Bacteria</taxon>
        <taxon>Pseudomonadati</taxon>
        <taxon>Pseudomonadota</taxon>
        <taxon>Betaproteobacteria</taxon>
        <taxon>Burkholderiales</taxon>
        <taxon>Oxalobacteraceae</taxon>
        <taxon>Noviherbaspirillum</taxon>
    </lineage>
</organism>